<evidence type="ECO:0000256" key="3">
    <source>
        <dbReference type="ARBA" id="ARBA00023014"/>
    </source>
</evidence>
<dbReference type="SUPFAM" id="SSF46548">
    <property type="entry name" value="alpha-helical ferredoxin"/>
    <property type="match status" value="1"/>
</dbReference>
<evidence type="ECO:0000313" key="5">
    <source>
        <dbReference type="EMBL" id="ADU26149.1"/>
    </source>
</evidence>
<evidence type="ECO:0000256" key="1">
    <source>
        <dbReference type="ARBA" id="ARBA00022723"/>
    </source>
</evidence>
<dbReference type="InterPro" id="IPR002586">
    <property type="entry name" value="CobQ/CobB/MinD/ParA_Nub-bd_dom"/>
</dbReference>
<dbReference type="HOGENOM" id="CLU_067767_0_0_9"/>
<dbReference type="PROSITE" id="PS00198">
    <property type="entry name" value="4FE4S_FER_1"/>
    <property type="match status" value="1"/>
</dbReference>
<feature type="domain" description="4Fe-4S ferredoxin-type" evidence="4">
    <location>
        <begin position="57"/>
        <end position="86"/>
    </location>
</feature>
<dbReference type="InterPro" id="IPR027417">
    <property type="entry name" value="P-loop_NTPase"/>
</dbReference>
<gene>
    <name evidence="5" type="ordered locus">Ethha_0572</name>
</gene>
<dbReference type="Gene3D" id="3.30.70.20">
    <property type="match status" value="1"/>
</dbReference>
<evidence type="ECO:0000256" key="2">
    <source>
        <dbReference type="ARBA" id="ARBA00023004"/>
    </source>
</evidence>
<dbReference type="Pfam" id="PF00037">
    <property type="entry name" value="Fer4"/>
    <property type="match status" value="1"/>
</dbReference>
<dbReference type="AlphaFoldDB" id="E6U9F8"/>
<dbReference type="PROSITE" id="PS51379">
    <property type="entry name" value="4FE4S_FER_2"/>
    <property type="match status" value="2"/>
</dbReference>
<organism evidence="5 6">
    <name type="scientific">Ethanoligenens harbinense (strain DSM 18485 / JCM 12961 / CGMCC 1.5033 / YUAN-3)</name>
    <dbReference type="NCBI Taxonomy" id="663278"/>
    <lineage>
        <taxon>Bacteria</taxon>
        <taxon>Bacillati</taxon>
        <taxon>Bacillota</taxon>
        <taxon>Clostridia</taxon>
        <taxon>Eubacteriales</taxon>
        <taxon>Oscillospiraceae</taxon>
        <taxon>Ethanoligenens</taxon>
    </lineage>
</organism>
<proteinExistence type="predicted"/>
<feature type="domain" description="4Fe-4S ferredoxin-type" evidence="4">
    <location>
        <begin position="87"/>
        <end position="115"/>
    </location>
</feature>
<reference evidence="5 6" key="1">
    <citation type="submission" date="2010-12" db="EMBL/GenBank/DDBJ databases">
        <title>Complete sequence of Ethanoligenens harbinense YUAN-3.</title>
        <authorList>
            <person name="Lucas S."/>
            <person name="Copeland A."/>
            <person name="Lapidus A."/>
            <person name="Cheng J.-F."/>
            <person name="Bruce D."/>
            <person name="Goodwin L."/>
            <person name="Pitluck S."/>
            <person name="Chertkov O."/>
            <person name="Misra M."/>
            <person name="Detter J.C."/>
            <person name="Han C."/>
            <person name="Tapia R."/>
            <person name="Land M."/>
            <person name="Hauser L."/>
            <person name="Jeffries C."/>
            <person name="Kyrpides N."/>
            <person name="Ivanova N."/>
            <person name="Mikhailova N."/>
            <person name="Wang A."/>
            <person name="Mouttaki H."/>
            <person name="He Z."/>
            <person name="Zhou J."/>
            <person name="Hemme C.L."/>
            <person name="Woyke T."/>
        </authorList>
    </citation>
    <scope>NUCLEOTIDE SEQUENCE [LARGE SCALE GENOMIC DNA]</scope>
    <source>
        <strain evidence="6">DSM 18485 / JCM 12961 / CGMCC 1.5033 / YUAN-3</strain>
    </source>
</reference>
<evidence type="ECO:0000259" key="4">
    <source>
        <dbReference type="PROSITE" id="PS51379"/>
    </source>
</evidence>
<protein>
    <recommendedName>
        <fullName evidence="4">4Fe-4S ferredoxin-type domain-containing protein</fullName>
    </recommendedName>
</protein>
<dbReference type="InterPro" id="IPR017900">
    <property type="entry name" value="4Fe4S_Fe_S_CS"/>
</dbReference>
<keyword evidence="3" id="KW-0411">Iron-sulfur</keyword>
<dbReference type="GO" id="GO:0046872">
    <property type="term" value="F:metal ion binding"/>
    <property type="evidence" value="ECO:0007669"/>
    <property type="project" value="UniProtKB-KW"/>
</dbReference>
<name>E6U9F8_ETHHY</name>
<dbReference type="Proteomes" id="UP000001551">
    <property type="component" value="Chromosome"/>
</dbReference>
<keyword evidence="1" id="KW-0479">Metal-binding</keyword>
<dbReference type="eggNOG" id="COG1149">
    <property type="taxonomic scope" value="Bacteria"/>
</dbReference>
<sequence length="279" mass="29956">MRIAVLSGKGGTGKTFVSSNLAAAIQDFTYLDCDVEEPNGHLFLKPKVMNAWTVSVPVPEFDAEKCSGCRKCVEFCRYHALAFIKGKPRLFPEICHSCGGCSLLCPSGAITETERAIGVIEKGNAEGVAVFTGTLQNGEATGVPIIRKLIRSAPTTGNVIIDCPPGSACAVMESIVNADYCLLVAEPTRFGLHNLSLVTQLVQLFQKQCGIVVNKAVGAEDLIEQFASTQHIPVLCKIPYDAHLGALNAEGMLAVKEERYKKLFVNLYHRILEEAGGAA</sequence>
<dbReference type="SUPFAM" id="SSF52540">
    <property type="entry name" value="P-loop containing nucleoside triphosphate hydrolases"/>
    <property type="match status" value="1"/>
</dbReference>
<dbReference type="EMBL" id="CP002400">
    <property type="protein sequence ID" value="ADU26149.1"/>
    <property type="molecule type" value="Genomic_DNA"/>
</dbReference>
<dbReference type="Pfam" id="PF01656">
    <property type="entry name" value="CbiA"/>
    <property type="match status" value="1"/>
</dbReference>
<dbReference type="PANTHER" id="PTHR43063:SF1">
    <property type="entry name" value="4FE-4S CLUSTER CONTAINING PARA FAMILY ATPASE PROTEIN"/>
    <property type="match status" value="1"/>
</dbReference>
<evidence type="ECO:0000313" key="6">
    <source>
        <dbReference type="Proteomes" id="UP000001551"/>
    </source>
</evidence>
<accession>E6U9F8</accession>
<keyword evidence="2" id="KW-0408">Iron</keyword>
<dbReference type="PANTHER" id="PTHR43063">
    <property type="entry name" value="4FE-4S CLUSTER CONTAINING PARA FAMILY ATPASE PROTEIN"/>
    <property type="match status" value="1"/>
</dbReference>
<dbReference type="Gene3D" id="3.40.50.300">
    <property type="entry name" value="P-loop containing nucleotide triphosphate hydrolases"/>
    <property type="match status" value="2"/>
</dbReference>
<keyword evidence="6" id="KW-1185">Reference proteome</keyword>
<dbReference type="STRING" id="663278.Ethha_0572"/>
<dbReference type="KEGG" id="eha:Ethha_0572"/>
<dbReference type="GO" id="GO:0051536">
    <property type="term" value="F:iron-sulfur cluster binding"/>
    <property type="evidence" value="ECO:0007669"/>
    <property type="project" value="UniProtKB-KW"/>
</dbReference>
<dbReference type="InterPro" id="IPR017896">
    <property type="entry name" value="4Fe4S_Fe-S-bd"/>
</dbReference>
<dbReference type="RefSeq" id="WP_013484521.1">
    <property type="nucleotide sequence ID" value="NC_014828.1"/>
</dbReference>